<keyword evidence="3" id="KW-0597">Phosphoprotein</keyword>
<evidence type="ECO:0000313" key="10">
    <source>
        <dbReference type="EMBL" id="RSZ35593.1"/>
    </source>
</evidence>
<keyword evidence="7" id="KW-0067">ATP-binding</keyword>
<dbReference type="SUPFAM" id="SSF55874">
    <property type="entry name" value="ATPase domain of HSP90 chaperone/DNA topoisomerase II/histidine kinase"/>
    <property type="match status" value="1"/>
</dbReference>
<reference evidence="10 11" key="1">
    <citation type="submission" date="2018-12" db="EMBL/GenBank/DDBJ databases">
        <title>The genome sequences of strain 502.</title>
        <authorList>
            <person name="Gao J."/>
            <person name="Sun J."/>
        </authorList>
    </citation>
    <scope>NUCLEOTIDE SEQUENCE [LARGE SCALE GENOMIC DNA]</scope>
    <source>
        <strain evidence="10 11">502</strain>
    </source>
</reference>
<dbReference type="CDD" id="cd00082">
    <property type="entry name" value="HisKA"/>
    <property type="match status" value="1"/>
</dbReference>
<dbReference type="GO" id="GO:0016301">
    <property type="term" value="F:kinase activity"/>
    <property type="evidence" value="ECO:0007669"/>
    <property type="project" value="UniProtKB-KW"/>
</dbReference>
<evidence type="ECO:0000256" key="8">
    <source>
        <dbReference type="ARBA" id="ARBA00023012"/>
    </source>
</evidence>
<keyword evidence="11" id="KW-1185">Reference proteome</keyword>
<keyword evidence="4" id="KW-0808">Transferase</keyword>
<evidence type="ECO:0000256" key="2">
    <source>
        <dbReference type="ARBA" id="ARBA00012438"/>
    </source>
</evidence>
<dbReference type="InterPro" id="IPR005467">
    <property type="entry name" value="His_kinase_dom"/>
</dbReference>
<name>A0ABY0A6X4_9BURK</name>
<dbReference type="Gene3D" id="1.10.287.130">
    <property type="match status" value="1"/>
</dbReference>
<dbReference type="InterPro" id="IPR036097">
    <property type="entry name" value="HisK_dim/P_sf"/>
</dbReference>
<evidence type="ECO:0000259" key="9">
    <source>
        <dbReference type="PROSITE" id="PS50109"/>
    </source>
</evidence>
<evidence type="ECO:0000256" key="3">
    <source>
        <dbReference type="ARBA" id="ARBA00022553"/>
    </source>
</evidence>
<dbReference type="EMBL" id="RXFQ01000008">
    <property type="protein sequence ID" value="RSZ35593.1"/>
    <property type="molecule type" value="Genomic_DNA"/>
</dbReference>
<dbReference type="Pfam" id="PF00512">
    <property type="entry name" value="HisKA"/>
    <property type="match status" value="1"/>
</dbReference>
<evidence type="ECO:0000256" key="7">
    <source>
        <dbReference type="ARBA" id="ARBA00022840"/>
    </source>
</evidence>
<keyword evidence="8" id="KW-0902">Two-component regulatory system</keyword>
<protein>
    <recommendedName>
        <fullName evidence="2">histidine kinase</fullName>
        <ecNumber evidence="2">2.7.13.3</ecNumber>
    </recommendedName>
</protein>
<evidence type="ECO:0000256" key="5">
    <source>
        <dbReference type="ARBA" id="ARBA00022741"/>
    </source>
</evidence>
<dbReference type="PANTHER" id="PTHR43065:SF46">
    <property type="entry name" value="C4-DICARBOXYLATE TRANSPORT SENSOR PROTEIN DCTB"/>
    <property type="match status" value="1"/>
</dbReference>
<comment type="caution">
    <text evidence="10">The sequence shown here is derived from an EMBL/GenBank/DDBJ whole genome shotgun (WGS) entry which is preliminary data.</text>
</comment>
<evidence type="ECO:0000256" key="1">
    <source>
        <dbReference type="ARBA" id="ARBA00000085"/>
    </source>
</evidence>
<dbReference type="PANTHER" id="PTHR43065">
    <property type="entry name" value="SENSOR HISTIDINE KINASE"/>
    <property type="match status" value="1"/>
</dbReference>
<evidence type="ECO:0000256" key="4">
    <source>
        <dbReference type="ARBA" id="ARBA00022679"/>
    </source>
</evidence>
<dbReference type="InterPro" id="IPR003661">
    <property type="entry name" value="HisK_dim/P_dom"/>
</dbReference>
<dbReference type="RefSeq" id="WP_125965625.1">
    <property type="nucleotide sequence ID" value="NZ_RXFQ01000008.1"/>
</dbReference>
<dbReference type="Pfam" id="PF02518">
    <property type="entry name" value="HATPase_c"/>
    <property type="match status" value="1"/>
</dbReference>
<proteinExistence type="predicted"/>
<dbReference type="SMART" id="SM00388">
    <property type="entry name" value="HisKA"/>
    <property type="match status" value="1"/>
</dbReference>
<comment type="catalytic activity">
    <reaction evidence="1">
        <text>ATP + protein L-histidine = ADP + protein N-phospho-L-histidine.</text>
        <dbReference type="EC" id="2.7.13.3"/>
    </reaction>
</comment>
<dbReference type="EC" id="2.7.13.3" evidence="2"/>
<organism evidence="10 11">
    <name type="scientific">Variovorax beijingensis</name>
    <dbReference type="NCBI Taxonomy" id="2496117"/>
    <lineage>
        <taxon>Bacteria</taxon>
        <taxon>Pseudomonadati</taxon>
        <taxon>Pseudomonadota</taxon>
        <taxon>Betaproteobacteria</taxon>
        <taxon>Burkholderiales</taxon>
        <taxon>Comamonadaceae</taxon>
        <taxon>Variovorax</taxon>
    </lineage>
</organism>
<dbReference type="Gene3D" id="3.30.565.10">
    <property type="entry name" value="Histidine kinase-like ATPase, C-terminal domain"/>
    <property type="match status" value="1"/>
</dbReference>
<gene>
    <name evidence="10" type="ORF">EJO66_16535</name>
</gene>
<dbReference type="PROSITE" id="PS50109">
    <property type="entry name" value="HIS_KIN"/>
    <property type="match status" value="1"/>
</dbReference>
<dbReference type="InterPro" id="IPR036890">
    <property type="entry name" value="HATPase_C_sf"/>
</dbReference>
<feature type="domain" description="Histidine kinase" evidence="9">
    <location>
        <begin position="274"/>
        <end position="492"/>
    </location>
</feature>
<dbReference type="PRINTS" id="PR00344">
    <property type="entry name" value="BCTRLSENSOR"/>
</dbReference>
<dbReference type="InterPro" id="IPR004358">
    <property type="entry name" value="Sig_transdc_His_kin-like_C"/>
</dbReference>
<dbReference type="InterPro" id="IPR003594">
    <property type="entry name" value="HATPase_dom"/>
</dbReference>
<dbReference type="SUPFAM" id="SSF47384">
    <property type="entry name" value="Homodimeric domain of signal transducing histidine kinase"/>
    <property type="match status" value="1"/>
</dbReference>
<dbReference type="Proteomes" id="UP000271137">
    <property type="component" value="Unassembled WGS sequence"/>
</dbReference>
<keyword evidence="6 10" id="KW-0418">Kinase</keyword>
<sequence>MKQWLRTQGGWWLAWLALTAVGAVWLARAELAQLQQDFETDARIAHRLMSQQVVQYDAVLATLALLEPGDGADRPEQRLPSVYPSILRVQRRERDQAWPDEKQAGALAAAEARSRSERRAELAGLDLAQGRYQLVVGATPISYALEIDLAGSVPWRDWPMDPKQSPVRVSLQRGAQQFVLQPGQAAQADAGGWRFGLAKPLASPSQPFELVAERRVGWAELPWRSVAGWAAAAALLLAGLWTAQRQRIARRRAEELLRLGQVARLNALGELSAGLAHELNQPLTAVLANAQAARRLLDDDPPDLATARNAMGQAVEQARRAAGVVGRLRRVIERPEAGGDVKPLVLQEVVRSAMHLLAPEFAQRGVAAQFDATAQAPVRVQAEAVALEQIVHNLLMNALQALDLVPASERRLSVSVGRNGQEGVLTVTDNGRGIAPEAMPRLFEPFFSTREGGLGLGLSLSETLASGMGGSLTAANAAPRGARFTLLLPLVAASTERTA</sequence>
<keyword evidence="5" id="KW-0547">Nucleotide-binding</keyword>
<accession>A0ABY0A6X4</accession>
<dbReference type="SMART" id="SM00387">
    <property type="entry name" value="HATPase_c"/>
    <property type="match status" value="1"/>
</dbReference>
<evidence type="ECO:0000256" key="6">
    <source>
        <dbReference type="ARBA" id="ARBA00022777"/>
    </source>
</evidence>
<evidence type="ECO:0000313" key="11">
    <source>
        <dbReference type="Proteomes" id="UP000271137"/>
    </source>
</evidence>